<evidence type="ECO:0000256" key="3">
    <source>
        <dbReference type="ARBA" id="ARBA00022475"/>
    </source>
</evidence>
<keyword evidence="9" id="KW-1185">Reference proteome</keyword>
<gene>
    <name evidence="8" type="ORF">GCM10008927_23710</name>
</gene>
<dbReference type="InterPro" id="IPR003317">
    <property type="entry name" value="Cyt-d_oxidase_su2"/>
</dbReference>
<evidence type="ECO:0000256" key="5">
    <source>
        <dbReference type="ARBA" id="ARBA00022989"/>
    </source>
</evidence>
<comment type="subcellular location">
    <subcellularLocation>
        <location evidence="1">Cell membrane</location>
        <topology evidence="1">Multi-pass membrane protein</topology>
    </subcellularLocation>
</comment>
<feature type="transmembrane region" description="Helical" evidence="7">
    <location>
        <begin position="258"/>
        <end position="277"/>
    </location>
</feature>
<evidence type="ECO:0000256" key="1">
    <source>
        <dbReference type="ARBA" id="ARBA00004651"/>
    </source>
</evidence>
<dbReference type="RefSeq" id="WP_189640940.1">
    <property type="nucleotide sequence ID" value="NZ_BMZF01000007.1"/>
</dbReference>
<proteinExistence type="inferred from homology"/>
<reference evidence="9" key="1">
    <citation type="journal article" date="2019" name="Int. J. Syst. Evol. Microbiol.">
        <title>The Global Catalogue of Microorganisms (GCM) 10K type strain sequencing project: providing services to taxonomists for standard genome sequencing and annotation.</title>
        <authorList>
            <consortium name="The Broad Institute Genomics Platform"/>
            <consortium name="The Broad Institute Genome Sequencing Center for Infectious Disease"/>
            <person name="Wu L."/>
            <person name="Ma J."/>
        </authorList>
    </citation>
    <scope>NUCLEOTIDE SEQUENCE [LARGE SCALE GENOMIC DNA]</scope>
    <source>
        <strain evidence="9">KCTC 32465</strain>
    </source>
</reference>
<feature type="transmembrane region" description="Helical" evidence="7">
    <location>
        <begin position="191"/>
        <end position="213"/>
    </location>
</feature>
<comment type="similarity">
    <text evidence="2">Belongs to the cytochrome ubiquinol oxidase subunit 2 family.</text>
</comment>
<dbReference type="Proteomes" id="UP000634455">
    <property type="component" value="Unassembled WGS sequence"/>
</dbReference>
<keyword evidence="6 7" id="KW-0472">Membrane</keyword>
<name>A0ABQ3D4F1_9RHOB</name>
<feature type="transmembrane region" description="Helical" evidence="7">
    <location>
        <begin position="156"/>
        <end position="179"/>
    </location>
</feature>
<dbReference type="EMBL" id="BMZF01000007">
    <property type="protein sequence ID" value="GHA57298.1"/>
    <property type="molecule type" value="Genomic_DNA"/>
</dbReference>
<keyword evidence="4 7" id="KW-0812">Transmembrane</keyword>
<dbReference type="PIRSF" id="PIRSF000267">
    <property type="entry name" value="Cyt_oxidse_sub2"/>
    <property type="match status" value="1"/>
</dbReference>
<feature type="transmembrane region" description="Helical" evidence="7">
    <location>
        <begin position="6"/>
        <end position="36"/>
    </location>
</feature>
<evidence type="ECO:0000313" key="9">
    <source>
        <dbReference type="Proteomes" id="UP000634455"/>
    </source>
</evidence>
<dbReference type="Pfam" id="PF02322">
    <property type="entry name" value="Cyt_bd_oxida_II"/>
    <property type="match status" value="1"/>
</dbReference>
<feature type="transmembrane region" description="Helical" evidence="7">
    <location>
        <begin position="112"/>
        <end position="136"/>
    </location>
</feature>
<evidence type="ECO:0000256" key="6">
    <source>
        <dbReference type="ARBA" id="ARBA00023136"/>
    </source>
</evidence>
<organism evidence="8 9">
    <name type="scientific">Paramylibacter ulvae</name>
    <dbReference type="NCBI Taxonomy" id="1651968"/>
    <lineage>
        <taxon>Bacteria</taxon>
        <taxon>Pseudomonadati</taxon>
        <taxon>Pseudomonadota</taxon>
        <taxon>Alphaproteobacteria</taxon>
        <taxon>Rhodobacterales</taxon>
        <taxon>Paracoccaceae</taxon>
        <taxon>Paramylibacter</taxon>
    </lineage>
</organism>
<evidence type="ECO:0000256" key="4">
    <source>
        <dbReference type="ARBA" id="ARBA00022692"/>
    </source>
</evidence>
<dbReference type="PANTHER" id="PTHR43141:SF4">
    <property type="entry name" value="CYTOCHROME BD2 SUBUNIT II"/>
    <property type="match status" value="1"/>
</dbReference>
<accession>A0ABQ3D4F1</accession>
<evidence type="ECO:0000256" key="7">
    <source>
        <dbReference type="SAM" id="Phobius"/>
    </source>
</evidence>
<dbReference type="NCBIfam" id="TIGR00203">
    <property type="entry name" value="cydB"/>
    <property type="match status" value="1"/>
</dbReference>
<dbReference type="PANTHER" id="PTHR43141">
    <property type="entry name" value="CYTOCHROME BD2 SUBUNIT II"/>
    <property type="match status" value="1"/>
</dbReference>
<sequence>MFDLADIWAAIIAFAVLTYVIMDGFDLGIGILFPFLKTEHERDLAMNSVAPVWDGNETWLVMGGGGLLAVFPLAYAIVLPALYMPITLMLLALIFRGVAFEFRWRTKRWKPVWDVAFIGGSTTAAFCQGIALGALVQGIKVADRAYAGGWWDWLSPFSILTGFAVVIGYALLGATWLVMKTEGDLNAQMRKYATPLAMGTLGLIGIVSLLTPLQNPVYFERWFTWPQMAFSMIVPVLLLCATYVLFKGLRSGRDVSPFLASLSIFILCFAGIGISFYPNIIPPSLSIQEAAAPDSSLKFALVGTVILLPLILGYTAYAYWVFRGKMDPDEGYH</sequence>
<evidence type="ECO:0000256" key="2">
    <source>
        <dbReference type="ARBA" id="ARBA00007543"/>
    </source>
</evidence>
<evidence type="ECO:0000313" key="8">
    <source>
        <dbReference type="EMBL" id="GHA57298.1"/>
    </source>
</evidence>
<feature type="transmembrane region" description="Helical" evidence="7">
    <location>
        <begin position="225"/>
        <end position="246"/>
    </location>
</feature>
<protein>
    <submittedName>
        <fullName evidence="8">Ubiquinol oxidase subunit II, cyanide insensitive</fullName>
    </submittedName>
</protein>
<feature type="transmembrane region" description="Helical" evidence="7">
    <location>
        <begin position="81"/>
        <end position="100"/>
    </location>
</feature>
<keyword evidence="5 7" id="KW-1133">Transmembrane helix</keyword>
<feature type="transmembrane region" description="Helical" evidence="7">
    <location>
        <begin position="297"/>
        <end position="322"/>
    </location>
</feature>
<keyword evidence="3" id="KW-1003">Cell membrane</keyword>
<comment type="caution">
    <text evidence="8">The sequence shown here is derived from an EMBL/GenBank/DDBJ whole genome shotgun (WGS) entry which is preliminary data.</text>
</comment>